<feature type="domain" description="Extracellular matrix-binding protein ebh GA module" evidence="2">
    <location>
        <begin position="273"/>
        <end position="325"/>
    </location>
</feature>
<evidence type="ECO:0000313" key="3">
    <source>
        <dbReference type="EMBL" id="RSU08949.1"/>
    </source>
</evidence>
<dbReference type="InterPro" id="IPR035940">
    <property type="entry name" value="CAP_sf"/>
</dbReference>
<dbReference type="InterPro" id="IPR020840">
    <property type="entry name" value="Extracell_matrix-bd_GA"/>
</dbReference>
<feature type="domain" description="Extracellular matrix-binding protein ebh GA module" evidence="2">
    <location>
        <begin position="26"/>
        <end position="86"/>
    </location>
</feature>
<proteinExistence type="predicted"/>
<feature type="domain" description="Extracellular matrix-binding protein ebh GA module" evidence="2">
    <location>
        <begin position="442"/>
        <end position="495"/>
    </location>
</feature>
<dbReference type="SUPFAM" id="SSF55797">
    <property type="entry name" value="PR-1-like"/>
    <property type="match status" value="1"/>
</dbReference>
<feature type="coiled-coil region" evidence="1">
    <location>
        <begin position="495"/>
        <end position="527"/>
    </location>
</feature>
<evidence type="ECO:0000256" key="1">
    <source>
        <dbReference type="SAM" id="Coils"/>
    </source>
</evidence>
<dbReference type="Gene3D" id="1.10.8.40">
    <property type="entry name" value="Albumin-binding domain"/>
    <property type="match status" value="5"/>
</dbReference>
<dbReference type="Gene3D" id="3.40.33.10">
    <property type="entry name" value="CAP"/>
    <property type="match status" value="1"/>
</dbReference>
<dbReference type="AlphaFoldDB" id="A0A430ALH0"/>
<feature type="domain" description="Extracellular matrix-binding protein ebh GA module" evidence="2">
    <location>
        <begin position="330"/>
        <end position="383"/>
    </location>
</feature>
<evidence type="ECO:0000259" key="2">
    <source>
        <dbReference type="SMART" id="SM00844"/>
    </source>
</evidence>
<dbReference type="InterPro" id="IPR002988">
    <property type="entry name" value="GA_module"/>
</dbReference>
<name>A0A430ALH0_9ENTE</name>
<feature type="coiled-coil region" evidence="1">
    <location>
        <begin position="442"/>
        <end position="469"/>
    </location>
</feature>
<feature type="domain" description="Extracellular matrix-binding protein ebh GA module" evidence="2">
    <location>
        <begin position="388"/>
        <end position="440"/>
    </location>
</feature>
<protein>
    <recommendedName>
        <fullName evidence="2">Extracellular matrix-binding protein ebh GA module domain-containing protein</fullName>
    </recommendedName>
</protein>
<feature type="domain" description="Extracellular matrix-binding protein ebh GA module" evidence="2">
    <location>
        <begin position="149"/>
        <end position="207"/>
    </location>
</feature>
<dbReference type="Pfam" id="PF01468">
    <property type="entry name" value="GA"/>
    <property type="match status" value="10"/>
</dbReference>
<comment type="caution">
    <text evidence="3">The sequence shown here is derived from an EMBL/GenBank/DDBJ whole genome shotgun (WGS) entry which is preliminary data.</text>
</comment>
<reference evidence="3 4" key="1">
    <citation type="submission" date="2017-05" db="EMBL/GenBank/DDBJ databases">
        <title>Vagococcus spp. assemblies.</title>
        <authorList>
            <person name="Gulvik C.A."/>
        </authorList>
    </citation>
    <scope>NUCLEOTIDE SEQUENCE [LARGE SCALE GENOMIC DNA]</scope>
    <source>
        <strain evidence="3 4">CCUG 51432</strain>
    </source>
</reference>
<evidence type="ECO:0000313" key="4">
    <source>
        <dbReference type="Proteomes" id="UP000287605"/>
    </source>
</evidence>
<dbReference type="Pfam" id="PF00188">
    <property type="entry name" value="CAP"/>
    <property type="match status" value="1"/>
</dbReference>
<organism evidence="3 4">
    <name type="scientific">Vagococcus elongatus</name>
    <dbReference type="NCBI Taxonomy" id="180344"/>
    <lineage>
        <taxon>Bacteria</taxon>
        <taxon>Bacillati</taxon>
        <taxon>Bacillota</taxon>
        <taxon>Bacilli</taxon>
        <taxon>Lactobacillales</taxon>
        <taxon>Enterococcaceae</taxon>
        <taxon>Vagococcus</taxon>
    </lineage>
</organism>
<feature type="domain" description="Extracellular matrix-binding protein ebh GA module" evidence="2">
    <location>
        <begin position="212"/>
        <end position="265"/>
    </location>
</feature>
<dbReference type="InterPro" id="IPR014044">
    <property type="entry name" value="CAP_dom"/>
</dbReference>
<dbReference type="EMBL" id="NGKA01000029">
    <property type="protein sequence ID" value="RSU08949.1"/>
    <property type="molecule type" value="Genomic_DNA"/>
</dbReference>
<dbReference type="Gene3D" id="1.20.5.420">
    <property type="entry name" value="Immunoglobulin FC, subunit C"/>
    <property type="match status" value="3"/>
</dbReference>
<sequence>AHYTNAINGAPSIEVVQNILNQANAQNTANKEANEQAALLQKNKNEALDELAKLTELTPSEIEGFTSAINSANDIQTVMSTLESARAQNEANKNAAAQEKELEEAKNEAIKQLDGLNLKDDERQAFVDKINVAKSQDEIKTVVSDAKAVSDNNDQATSEQQLSVAKADAKIKIGSMNLTNEEETAFASQIDGAKTINDVKSIVEEAQKVSDVNDAAEKELTEAKQNAIKQLDLLNLKDSEKQSFVNQINNAVSQDEIDTIISEAKGTSDNNDQTASEQQLVDAKNDAKSKISAMNLKDEIKATFISQVDAAKSISEVKAIVEDAQKVSDVNDAAEKELSDAKTKAINDIKRLNLTNDEMTRFINQVNEAQTVEKIKSIASNAKIQSDANDAEQTLQSAKDKAIAYLKTLNLTKDELNAYTLAVQNATSIKEIDTIKTNATNHSDKNNEVQELKNAKETAIKQIQALDLNNTQHFIDQVNQATSIQEVNTIVGNAKQAEKDQKEQAEAEKLAKAKQDALNELEGFNLKDQKEHFTNLINNAKSSDEITRILADAKKVSDKNNEPKETVSIYFNFYDQNRKLILSKTLEMEYGDYSFTLDDFGLGHTKLLSGQLSGTIDPGDTGLSIRVQVPSISDSQEERDIMYEEFYKLLNEYRVKNGLKALNVNSILQAGADIRAEEISEVFSHTRPNGSYHSTVIQEVAPGTIFNGMGENIAGGGFASFSGKDAAEKMLQLWINSPDHNSILLDSSSNEAGVGFYIKGSNVYATFLISTTPR</sequence>
<keyword evidence="1" id="KW-0175">Coiled coil</keyword>
<gene>
    <name evidence="3" type="ORF">CBF29_12625</name>
</gene>
<feature type="non-terminal residue" evidence="3">
    <location>
        <position position="1"/>
    </location>
</feature>
<dbReference type="SMART" id="SM00844">
    <property type="entry name" value="GA"/>
    <property type="match status" value="8"/>
</dbReference>
<feature type="coiled-coil region" evidence="1">
    <location>
        <begin position="16"/>
        <end position="57"/>
    </location>
</feature>
<keyword evidence="4" id="KW-1185">Reference proteome</keyword>
<dbReference type="Proteomes" id="UP000287605">
    <property type="component" value="Unassembled WGS sequence"/>
</dbReference>
<dbReference type="RefSeq" id="WP_211334302.1">
    <property type="nucleotide sequence ID" value="NZ_NGKA01000029.1"/>
</dbReference>
<feature type="domain" description="Extracellular matrix-binding protein ebh GA module" evidence="2">
    <location>
        <begin position="502"/>
        <end position="554"/>
    </location>
</feature>
<feature type="coiled-coil region" evidence="1">
    <location>
        <begin position="199"/>
        <end position="237"/>
    </location>
</feature>
<dbReference type="CDD" id="cd05379">
    <property type="entry name" value="CAP_bacterial"/>
    <property type="match status" value="1"/>
</dbReference>
<accession>A0A430ALH0</accession>
<feature type="coiled-coil region" evidence="1">
    <location>
        <begin position="82"/>
        <end position="119"/>
    </location>
</feature>